<reference evidence="4" key="1">
    <citation type="journal article" date="2019" name="Int. J. Syst. Evol. Microbiol.">
        <title>The Global Catalogue of Microorganisms (GCM) 10K type strain sequencing project: providing services to taxonomists for standard genome sequencing and annotation.</title>
        <authorList>
            <consortium name="The Broad Institute Genomics Platform"/>
            <consortium name="The Broad Institute Genome Sequencing Center for Infectious Disease"/>
            <person name="Wu L."/>
            <person name="Ma J."/>
        </authorList>
    </citation>
    <scope>NUCLEOTIDE SEQUENCE [LARGE SCALE GENOMIC DNA]</scope>
    <source>
        <strain evidence="4">KCTC 19812</strain>
    </source>
</reference>
<feature type="transmembrane region" description="Helical" evidence="1">
    <location>
        <begin position="18"/>
        <end position="35"/>
    </location>
</feature>
<evidence type="ECO:0000313" key="4">
    <source>
        <dbReference type="Proteomes" id="UP001597414"/>
    </source>
</evidence>
<keyword evidence="4" id="KW-1185">Reference proteome</keyword>
<dbReference type="NCBIfam" id="NF033537">
    <property type="entry name" value="lasso_biosyn_B2"/>
    <property type="match status" value="1"/>
</dbReference>
<protein>
    <submittedName>
        <fullName evidence="3">Lasso peptide biosynthesis B2 protein</fullName>
    </submittedName>
</protein>
<accession>A0ABW5B745</accession>
<evidence type="ECO:0000256" key="1">
    <source>
        <dbReference type="SAM" id="Phobius"/>
    </source>
</evidence>
<organism evidence="3 4">
    <name type="scientific">Shivajiella indica</name>
    <dbReference type="NCBI Taxonomy" id="872115"/>
    <lineage>
        <taxon>Bacteria</taxon>
        <taxon>Pseudomonadati</taxon>
        <taxon>Bacteroidota</taxon>
        <taxon>Cytophagia</taxon>
        <taxon>Cytophagales</taxon>
        <taxon>Cyclobacteriaceae</taxon>
        <taxon>Shivajiella</taxon>
    </lineage>
</organism>
<dbReference type="InterPro" id="IPR053521">
    <property type="entry name" value="McjB-like"/>
</dbReference>
<name>A0ABW5B745_9BACT</name>
<keyword evidence="1" id="KW-0812">Transmembrane</keyword>
<comment type="caution">
    <text evidence="3">The sequence shown here is derived from an EMBL/GenBank/DDBJ whole genome shotgun (WGS) entry which is preliminary data.</text>
</comment>
<gene>
    <name evidence="3" type="ORF">ACFSKV_03240</name>
</gene>
<keyword evidence="1" id="KW-0472">Membrane</keyword>
<dbReference type="RefSeq" id="WP_380800342.1">
    <property type="nucleotide sequence ID" value="NZ_JBHUIV010000008.1"/>
</dbReference>
<evidence type="ECO:0000259" key="2">
    <source>
        <dbReference type="Pfam" id="PF13471"/>
    </source>
</evidence>
<dbReference type="EMBL" id="JBHUIV010000008">
    <property type="protein sequence ID" value="MFD2200566.1"/>
    <property type="molecule type" value="Genomic_DNA"/>
</dbReference>
<dbReference type="Pfam" id="PF13471">
    <property type="entry name" value="Transglut_core3"/>
    <property type="match status" value="1"/>
</dbReference>
<keyword evidence="1" id="KW-1133">Transmembrane helix</keyword>
<feature type="domain" description="Microcin J25-processing protein McjB C-terminal" evidence="2">
    <location>
        <begin position="53"/>
        <end position="141"/>
    </location>
</feature>
<evidence type="ECO:0000313" key="3">
    <source>
        <dbReference type="EMBL" id="MFD2200566.1"/>
    </source>
</evidence>
<sequence>MIIRKIDTFIKLSKRQKIIFAWIIILSIYRNILFLCRSPKAHAHYFDKIKKIDPRPTDEQKQLALDINKAIRLAVKYIPWKNVCRHQAWQAVYLLNYYNIPYEHQVGFKKDESNKTLGHSWVISCGFFITGECEIQEYKIIQMRKNIIIADN</sequence>
<proteinExistence type="predicted"/>
<dbReference type="Proteomes" id="UP001597414">
    <property type="component" value="Unassembled WGS sequence"/>
</dbReference>
<dbReference type="InterPro" id="IPR032708">
    <property type="entry name" value="McjB_C"/>
</dbReference>